<evidence type="ECO:0000256" key="1">
    <source>
        <dbReference type="ARBA" id="ARBA00022553"/>
    </source>
</evidence>
<dbReference type="SMART" id="SM00448">
    <property type="entry name" value="REC"/>
    <property type="match status" value="1"/>
</dbReference>
<evidence type="ECO:0000313" key="10">
    <source>
        <dbReference type="Proteomes" id="UP001596527"/>
    </source>
</evidence>
<proteinExistence type="predicted"/>
<dbReference type="InterPro" id="IPR000792">
    <property type="entry name" value="Tscrpt_reg_LuxR_C"/>
</dbReference>
<dbReference type="Pfam" id="PF00196">
    <property type="entry name" value="GerE"/>
    <property type="match status" value="1"/>
</dbReference>
<feature type="domain" description="Response regulatory" evidence="8">
    <location>
        <begin position="20"/>
        <end position="137"/>
    </location>
</feature>
<reference evidence="10" key="1">
    <citation type="journal article" date="2019" name="Int. J. Syst. Evol. Microbiol.">
        <title>The Global Catalogue of Microorganisms (GCM) 10K type strain sequencing project: providing services to taxonomists for standard genome sequencing and annotation.</title>
        <authorList>
            <consortium name="The Broad Institute Genomics Platform"/>
            <consortium name="The Broad Institute Genome Sequencing Center for Infectious Disease"/>
            <person name="Wu L."/>
            <person name="Ma J."/>
        </authorList>
    </citation>
    <scope>NUCLEOTIDE SEQUENCE [LARGE SCALE GENOMIC DNA]</scope>
    <source>
        <strain evidence="10">CCUG 56698</strain>
    </source>
</reference>
<dbReference type="PANTHER" id="PTHR43214:SF24">
    <property type="entry name" value="TRANSCRIPTIONAL REGULATORY PROTEIN NARL-RELATED"/>
    <property type="match status" value="1"/>
</dbReference>
<evidence type="ECO:0000259" key="7">
    <source>
        <dbReference type="PROSITE" id="PS50043"/>
    </source>
</evidence>
<dbReference type="SUPFAM" id="SSF52172">
    <property type="entry name" value="CheY-like"/>
    <property type="match status" value="1"/>
</dbReference>
<comment type="caution">
    <text evidence="9">The sequence shown here is derived from an EMBL/GenBank/DDBJ whole genome shotgun (WGS) entry which is preliminary data.</text>
</comment>
<keyword evidence="10" id="KW-1185">Reference proteome</keyword>
<dbReference type="SUPFAM" id="SSF46894">
    <property type="entry name" value="C-terminal effector domain of the bipartite response regulators"/>
    <property type="match status" value="1"/>
</dbReference>
<evidence type="ECO:0000256" key="5">
    <source>
        <dbReference type="PROSITE-ProRule" id="PRU00169"/>
    </source>
</evidence>
<dbReference type="Pfam" id="PF00072">
    <property type="entry name" value="Response_reg"/>
    <property type="match status" value="1"/>
</dbReference>
<dbReference type="PANTHER" id="PTHR43214">
    <property type="entry name" value="TWO-COMPONENT RESPONSE REGULATOR"/>
    <property type="match status" value="1"/>
</dbReference>
<dbReference type="Gene3D" id="3.40.50.2300">
    <property type="match status" value="1"/>
</dbReference>
<protein>
    <submittedName>
        <fullName evidence="9">Response regulator</fullName>
    </submittedName>
</protein>
<keyword evidence="1 5" id="KW-0597">Phosphoprotein</keyword>
<dbReference type="PROSITE" id="PS50043">
    <property type="entry name" value="HTH_LUXR_2"/>
    <property type="match status" value="1"/>
</dbReference>
<evidence type="ECO:0000256" key="4">
    <source>
        <dbReference type="ARBA" id="ARBA00023163"/>
    </source>
</evidence>
<feature type="region of interest" description="Disordered" evidence="6">
    <location>
        <begin position="159"/>
        <end position="184"/>
    </location>
</feature>
<evidence type="ECO:0000256" key="6">
    <source>
        <dbReference type="SAM" id="MobiDB-lite"/>
    </source>
</evidence>
<feature type="domain" description="HTH luxR-type" evidence="7">
    <location>
        <begin position="179"/>
        <end position="244"/>
    </location>
</feature>
<keyword evidence="3" id="KW-0238">DNA-binding</keyword>
<keyword evidence="4" id="KW-0804">Transcription</keyword>
<evidence type="ECO:0000259" key="8">
    <source>
        <dbReference type="PROSITE" id="PS50110"/>
    </source>
</evidence>
<evidence type="ECO:0000313" key="9">
    <source>
        <dbReference type="EMBL" id="MFC7580888.1"/>
    </source>
</evidence>
<dbReference type="Proteomes" id="UP001596527">
    <property type="component" value="Unassembled WGS sequence"/>
</dbReference>
<dbReference type="PROSITE" id="PS50110">
    <property type="entry name" value="RESPONSE_REGULATORY"/>
    <property type="match status" value="1"/>
</dbReference>
<gene>
    <name evidence="9" type="ORF">ACFQWG_06720</name>
</gene>
<sequence length="247" mass="25957">MRDEGVAAGQDGTAPRRPVRVVLVDDQPLMTAGIRMILETDPGIRVVATAADGASGVAEARRTHPDLVCMDVEMPGVDGLEATRRLTSDPGLRCAVLMLTTFQREEYLVASLRAGACGYLLKNTPPERLIAAVHSAAAGDALVAPELTGALIRRALSGQAPSGDAAEPSLAAGPDDPVEVSPGVELTPRETDVLRLMAEGLSNGEIAARMVVGRATVKTHVSNVLMKLGVRDRVQAVVWAHRHGLAR</sequence>
<dbReference type="PROSITE" id="PS00622">
    <property type="entry name" value="HTH_LUXR_1"/>
    <property type="match status" value="1"/>
</dbReference>
<dbReference type="EMBL" id="JBHTEF010000001">
    <property type="protein sequence ID" value="MFC7580888.1"/>
    <property type="molecule type" value="Genomic_DNA"/>
</dbReference>
<name>A0ABW2SMZ1_9ACTO</name>
<dbReference type="RefSeq" id="WP_380973468.1">
    <property type="nucleotide sequence ID" value="NZ_JBHTEF010000001.1"/>
</dbReference>
<dbReference type="InterPro" id="IPR016032">
    <property type="entry name" value="Sig_transdc_resp-reg_C-effctor"/>
</dbReference>
<dbReference type="SMART" id="SM00421">
    <property type="entry name" value="HTH_LUXR"/>
    <property type="match status" value="1"/>
</dbReference>
<dbReference type="InterPro" id="IPR001789">
    <property type="entry name" value="Sig_transdc_resp-reg_receiver"/>
</dbReference>
<feature type="modified residue" description="4-aspartylphosphate" evidence="5">
    <location>
        <position position="71"/>
    </location>
</feature>
<evidence type="ECO:0000256" key="2">
    <source>
        <dbReference type="ARBA" id="ARBA00023015"/>
    </source>
</evidence>
<dbReference type="InterPro" id="IPR011006">
    <property type="entry name" value="CheY-like_superfamily"/>
</dbReference>
<dbReference type="CDD" id="cd17535">
    <property type="entry name" value="REC_NarL-like"/>
    <property type="match status" value="1"/>
</dbReference>
<dbReference type="PRINTS" id="PR00038">
    <property type="entry name" value="HTHLUXR"/>
</dbReference>
<evidence type="ECO:0000256" key="3">
    <source>
        <dbReference type="ARBA" id="ARBA00023125"/>
    </source>
</evidence>
<dbReference type="InterPro" id="IPR058245">
    <property type="entry name" value="NreC/VraR/RcsB-like_REC"/>
</dbReference>
<dbReference type="CDD" id="cd06170">
    <property type="entry name" value="LuxR_C_like"/>
    <property type="match status" value="1"/>
</dbReference>
<dbReference type="InterPro" id="IPR039420">
    <property type="entry name" value="WalR-like"/>
</dbReference>
<accession>A0ABW2SMZ1</accession>
<keyword evidence="2" id="KW-0805">Transcription regulation</keyword>
<organism evidence="9 10">
    <name type="scientific">Schaalia naturae</name>
    <dbReference type="NCBI Taxonomy" id="635203"/>
    <lineage>
        <taxon>Bacteria</taxon>
        <taxon>Bacillati</taxon>
        <taxon>Actinomycetota</taxon>
        <taxon>Actinomycetes</taxon>
        <taxon>Actinomycetales</taxon>
        <taxon>Actinomycetaceae</taxon>
        <taxon>Schaalia</taxon>
    </lineage>
</organism>